<evidence type="ECO:0000256" key="3">
    <source>
        <dbReference type="ARBA" id="ARBA00022989"/>
    </source>
</evidence>
<sequence>MHLIKKKKIEKSFCEKILENESAYPVASREEGLSFLISFFNDIRPAKKERHKADERLQEIVALLEMHPAIVSKLQQAVLTQLQDANLESAFTESGIPLSSGFWDELAGKVKHKILPEEQDKNDFVYVIDRVFYKKTDFIWVNAIRRSTWISFFELLQFPLREKDERLHSHLMDALTVLSFQVANDGLERDVARYMTPFRSRQDNPFIMQNSLLHDLQNLPGTNPDEVKAVAAKLKAALLEIEDEIEYIRQQQDSRGTSLKQSYTLLILSARIERMLILLDTIDNDERFDIGRFVDLFRIVVKNENQKHSIRQFLSQGVGYLAYQIAEHKGQKGGKYITTTKKEYFSMWVSAMWGGLIISFIAIAKNVLGKLHYAYFWQGFWYSVNYSFGFVLIDQTGSTLATKQPAFTANAVAVSLDSKKNRNQPDLDNLAVTVAKVIRSQTASFIGNLIIVFPATYFLAWAYDQLLGRKLLAGREAFLLLQEQHPFQSLSLLYACNTGFFLFLSGIIAGYVQNKIRFSNIGNRLTQHPGLHFNTSAERKGWWARFIEKNGGSYAGNISLGFFLGMASNIGKIFGVPFDIRHITISSGNMAIAVYGLGFENIPARYLITVFLGVLGIGFFNFLVSFSLAFLVAVKSRGIQLRRYPELIGTIVRYFFKKPVSFMLPPKSEQ</sequence>
<accession>A0A1A9HYW4</accession>
<evidence type="ECO:0000313" key="6">
    <source>
        <dbReference type="EMBL" id="ANH80275.1"/>
    </source>
</evidence>
<gene>
    <name evidence="6" type="ORF">A8C56_04110</name>
</gene>
<name>A0A1A9HYW4_9BACT</name>
<dbReference type="OrthoDB" id="5688397at2"/>
<dbReference type="InterPro" id="IPR023271">
    <property type="entry name" value="Aquaporin-like"/>
</dbReference>
<feature type="transmembrane region" description="Helical" evidence="5">
    <location>
        <begin position="606"/>
        <end position="634"/>
    </location>
</feature>
<dbReference type="PIRSF" id="PIRSF015380">
    <property type="entry name" value="Site-sp_rcmb"/>
    <property type="match status" value="1"/>
</dbReference>
<dbReference type="KEGG" id="nia:A8C56_04110"/>
<dbReference type="GO" id="GO:0016020">
    <property type="term" value="C:membrane"/>
    <property type="evidence" value="ECO:0007669"/>
    <property type="project" value="UniProtKB-SubCell"/>
</dbReference>
<organism evidence="6 7">
    <name type="scientific">Niabella ginsenosidivorans</name>
    <dbReference type="NCBI Taxonomy" id="1176587"/>
    <lineage>
        <taxon>Bacteria</taxon>
        <taxon>Pseudomonadati</taxon>
        <taxon>Bacteroidota</taxon>
        <taxon>Chitinophagia</taxon>
        <taxon>Chitinophagales</taxon>
        <taxon>Chitinophagaceae</taxon>
        <taxon>Niabella</taxon>
    </lineage>
</organism>
<evidence type="ECO:0000256" key="5">
    <source>
        <dbReference type="SAM" id="Phobius"/>
    </source>
</evidence>
<protein>
    <recommendedName>
        <fullName evidence="8">Recombinase</fullName>
    </recommendedName>
</protein>
<proteinExistence type="predicted"/>
<dbReference type="STRING" id="1176587.A8C56_04110"/>
<dbReference type="AlphaFoldDB" id="A0A1A9HYW4"/>
<keyword evidence="7" id="KW-1185">Reference proteome</keyword>
<dbReference type="RefSeq" id="WP_067752420.1">
    <property type="nucleotide sequence ID" value="NZ_CP015772.1"/>
</dbReference>
<evidence type="ECO:0000256" key="2">
    <source>
        <dbReference type="ARBA" id="ARBA00022692"/>
    </source>
</evidence>
<keyword evidence="3 5" id="KW-1133">Transmembrane helix</keyword>
<feature type="transmembrane region" description="Helical" evidence="5">
    <location>
        <begin position="554"/>
        <end position="574"/>
    </location>
</feature>
<evidence type="ECO:0000256" key="1">
    <source>
        <dbReference type="ARBA" id="ARBA00004141"/>
    </source>
</evidence>
<feature type="transmembrane region" description="Helical" evidence="5">
    <location>
        <begin position="445"/>
        <end position="463"/>
    </location>
</feature>
<evidence type="ECO:0000256" key="4">
    <source>
        <dbReference type="ARBA" id="ARBA00023136"/>
    </source>
</evidence>
<comment type="subcellular location">
    <subcellularLocation>
        <location evidence="1">Membrane</location>
        <topology evidence="1">Multi-pass membrane protein</topology>
    </subcellularLocation>
</comment>
<dbReference type="InterPro" id="IPR011385">
    <property type="entry name" value="Site-sp_rcmbase"/>
</dbReference>
<dbReference type="Gene3D" id="1.20.1080.10">
    <property type="entry name" value="Glycerol uptake facilitator protein"/>
    <property type="match status" value="1"/>
</dbReference>
<reference evidence="6 7" key="1">
    <citation type="submission" date="2016-05" db="EMBL/GenBank/DDBJ databases">
        <title>Niabella ginsenosidivorans BS26 whole genome sequencing.</title>
        <authorList>
            <person name="Im W.T."/>
            <person name="Siddiqi M.Z."/>
        </authorList>
    </citation>
    <scope>NUCLEOTIDE SEQUENCE [LARGE SCALE GENOMIC DNA]</scope>
    <source>
        <strain evidence="6 7">BS26</strain>
    </source>
</reference>
<dbReference type="Proteomes" id="UP000077667">
    <property type="component" value="Chromosome"/>
</dbReference>
<keyword evidence="4 5" id="KW-0472">Membrane</keyword>
<feature type="transmembrane region" description="Helical" evidence="5">
    <location>
        <begin position="344"/>
        <end position="363"/>
    </location>
</feature>
<dbReference type="Pfam" id="PF10136">
    <property type="entry name" value="SpecificRecomb"/>
    <property type="match status" value="1"/>
</dbReference>
<evidence type="ECO:0008006" key="8">
    <source>
        <dbReference type="Google" id="ProtNLM"/>
    </source>
</evidence>
<feature type="transmembrane region" description="Helical" evidence="5">
    <location>
        <begin position="375"/>
        <end position="393"/>
    </location>
</feature>
<evidence type="ECO:0000313" key="7">
    <source>
        <dbReference type="Proteomes" id="UP000077667"/>
    </source>
</evidence>
<dbReference type="EMBL" id="CP015772">
    <property type="protein sequence ID" value="ANH80275.1"/>
    <property type="molecule type" value="Genomic_DNA"/>
</dbReference>
<keyword evidence="2 5" id="KW-0812">Transmembrane</keyword>
<feature type="transmembrane region" description="Helical" evidence="5">
    <location>
        <begin position="492"/>
        <end position="512"/>
    </location>
</feature>